<dbReference type="GO" id="GO:0006646">
    <property type="term" value="P:phosphatidylethanolamine biosynthetic process"/>
    <property type="evidence" value="ECO:0007669"/>
    <property type="project" value="TreeGrafter"/>
</dbReference>
<sequence>MRVHLKLVALALIIPAFANAAWIEKRQNPPHPAIVEFQDFIESNPEIRTGFTNMFLQIPNTTEYKYDPTGLQLQVRDYPTMLSRMNDILTTAPKFGDSAIPFPIHTIVFWPMCTEAGLTMFRNDKVNEHLRNILKTWATFLSTGDSRSTLNNGTYGWLSEKAVGPNLCDMFVCDPKQEYYGFKSWDDFFTRELRPHARPIDAPTDTSVVVQGCESTPFRIRRGVKESDTFWVKGEPYSLRDMLHNDPRASQFANGTIYQGWLAGRNYHRWHSPVNGTIVSVESVDGTYYAISPTLGFNATEHPDPVGDGISQAFMTNVATRTIFFIEADNKDIGLMAYVTVGMVEVSSCTPTVKAGDRVNKGDQLGMFHYGGSSYVMVFRPETQIEFTKEVEDAVNSGGPVVPLNRKIGVVTSTNG</sequence>
<dbReference type="AlphaFoldDB" id="A0A8H5GGJ4"/>
<dbReference type="GO" id="GO:0005739">
    <property type="term" value="C:mitochondrion"/>
    <property type="evidence" value="ECO:0007669"/>
    <property type="project" value="TreeGrafter"/>
</dbReference>
<dbReference type="InterPro" id="IPR022237">
    <property type="entry name" value="PsiD-like"/>
</dbReference>
<feature type="domain" description="L-tryptophan decarboxylase PsiD-like" evidence="4">
    <location>
        <begin position="31"/>
        <end position="163"/>
    </location>
</feature>
<evidence type="ECO:0000256" key="3">
    <source>
        <dbReference type="SAM" id="SignalP"/>
    </source>
</evidence>
<dbReference type="Pfam" id="PF12588">
    <property type="entry name" value="PSDC"/>
    <property type="match status" value="1"/>
</dbReference>
<evidence type="ECO:0000256" key="1">
    <source>
        <dbReference type="ARBA" id="ARBA00022793"/>
    </source>
</evidence>
<evidence type="ECO:0000259" key="4">
    <source>
        <dbReference type="Pfam" id="PF12588"/>
    </source>
</evidence>
<keyword evidence="6" id="KW-1185">Reference proteome</keyword>
<proteinExistence type="predicted"/>
<name>A0A8H5GGJ4_9AGAR</name>
<evidence type="ECO:0000256" key="2">
    <source>
        <dbReference type="ARBA" id="ARBA00023239"/>
    </source>
</evidence>
<comment type="caution">
    <text evidence="5">The sequence shown here is derived from an EMBL/GenBank/DDBJ whole genome shotgun (WGS) entry which is preliminary data.</text>
</comment>
<dbReference type="Proteomes" id="UP000559027">
    <property type="component" value="Unassembled WGS sequence"/>
</dbReference>
<dbReference type="GO" id="GO:0004609">
    <property type="term" value="F:phosphatidylserine decarboxylase activity"/>
    <property type="evidence" value="ECO:0007669"/>
    <property type="project" value="InterPro"/>
</dbReference>
<dbReference type="OrthoDB" id="5973539at2759"/>
<accession>A0A8H5GGJ4</accession>
<protein>
    <recommendedName>
        <fullName evidence="4">L-tryptophan decarboxylase PsiD-like domain-containing protein</fullName>
    </recommendedName>
</protein>
<dbReference type="PANTHER" id="PTHR10067:SF9">
    <property type="entry name" value="PHOSPHATIDYLSERINE DECARBOXYLASE FAMILY PROTEIN (AFU_ORTHOLOGUE AFUA_7G01730)"/>
    <property type="match status" value="1"/>
</dbReference>
<evidence type="ECO:0000313" key="5">
    <source>
        <dbReference type="EMBL" id="KAF5364361.1"/>
    </source>
</evidence>
<feature type="signal peptide" evidence="3">
    <location>
        <begin position="1"/>
        <end position="20"/>
    </location>
</feature>
<evidence type="ECO:0000313" key="6">
    <source>
        <dbReference type="Proteomes" id="UP000559027"/>
    </source>
</evidence>
<organism evidence="5 6">
    <name type="scientific">Leucocoprinus leucothites</name>
    <dbReference type="NCBI Taxonomy" id="201217"/>
    <lineage>
        <taxon>Eukaryota</taxon>
        <taxon>Fungi</taxon>
        <taxon>Dikarya</taxon>
        <taxon>Basidiomycota</taxon>
        <taxon>Agaricomycotina</taxon>
        <taxon>Agaricomycetes</taxon>
        <taxon>Agaricomycetidae</taxon>
        <taxon>Agaricales</taxon>
        <taxon>Agaricineae</taxon>
        <taxon>Agaricaceae</taxon>
        <taxon>Leucocoprinus</taxon>
    </lineage>
</organism>
<dbReference type="InterPro" id="IPR003817">
    <property type="entry name" value="PS_Dcarbxylase"/>
</dbReference>
<keyword evidence="2" id="KW-0456">Lyase</keyword>
<keyword evidence="3" id="KW-0732">Signal</keyword>
<keyword evidence="1" id="KW-0210">Decarboxylase</keyword>
<dbReference type="EMBL" id="JAACJO010000001">
    <property type="protein sequence ID" value="KAF5364361.1"/>
    <property type="molecule type" value="Genomic_DNA"/>
</dbReference>
<reference evidence="5 6" key="1">
    <citation type="journal article" date="2020" name="ISME J.">
        <title>Uncovering the hidden diversity of litter-decomposition mechanisms in mushroom-forming fungi.</title>
        <authorList>
            <person name="Floudas D."/>
            <person name="Bentzer J."/>
            <person name="Ahren D."/>
            <person name="Johansson T."/>
            <person name="Persson P."/>
            <person name="Tunlid A."/>
        </authorList>
    </citation>
    <scope>NUCLEOTIDE SEQUENCE [LARGE SCALE GENOMIC DNA]</scope>
    <source>
        <strain evidence="5 6">CBS 146.42</strain>
    </source>
</reference>
<feature type="chain" id="PRO_5034554176" description="L-tryptophan decarboxylase PsiD-like domain-containing protein" evidence="3">
    <location>
        <begin position="21"/>
        <end position="416"/>
    </location>
</feature>
<dbReference type="PANTHER" id="PTHR10067">
    <property type="entry name" value="PHOSPHATIDYLSERINE DECARBOXYLASE"/>
    <property type="match status" value="1"/>
</dbReference>
<gene>
    <name evidence="5" type="ORF">D9756_001112</name>
</gene>
<dbReference type="Pfam" id="PF02666">
    <property type="entry name" value="PS_Dcarbxylase"/>
    <property type="match status" value="1"/>
</dbReference>